<dbReference type="Proteomes" id="UP000189580">
    <property type="component" value="Chromosome b"/>
</dbReference>
<evidence type="ECO:0000256" key="1">
    <source>
        <dbReference type="SAM" id="MobiDB-lite"/>
    </source>
</evidence>
<dbReference type="EMBL" id="CP014503">
    <property type="protein sequence ID" value="ANB15394.1"/>
    <property type="molecule type" value="Genomic_DNA"/>
</dbReference>
<dbReference type="GeneID" id="30034998"/>
<dbReference type="AlphaFoldDB" id="A0A167FJW0"/>
<dbReference type="OrthoDB" id="4090474at2759"/>
<dbReference type="RefSeq" id="XP_018737871.1">
    <property type="nucleotide sequence ID" value="XM_018880011.1"/>
</dbReference>
<feature type="region of interest" description="Disordered" evidence="1">
    <location>
        <begin position="527"/>
        <end position="556"/>
    </location>
</feature>
<feature type="compositionally biased region" description="Polar residues" evidence="1">
    <location>
        <begin position="431"/>
        <end position="444"/>
    </location>
</feature>
<evidence type="ECO:0000313" key="3">
    <source>
        <dbReference type="EMBL" id="ANB15394.1"/>
    </source>
</evidence>
<keyword evidence="4" id="KW-1185">Reference proteome</keyword>
<protein>
    <submittedName>
        <fullName evidence="3">Protein OPY2</fullName>
    </submittedName>
</protein>
<dbReference type="InterPro" id="IPR018571">
    <property type="entry name" value="Membrane_anchor_Opy2_N"/>
</dbReference>
<feature type="compositionally biased region" description="Basic and acidic residues" evidence="1">
    <location>
        <begin position="641"/>
        <end position="660"/>
    </location>
</feature>
<accession>A0A167FJW0</accession>
<dbReference type="KEGG" id="slb:AWJ20_3021"/>
<feature type="compositionally biased region" description="Polar residues" evidence="1">
    <location>
        <begin position="617"/>
        <end position="628"/>
    </location>
</feature>
<evidence type="ECO:0000259" key="2">
    <source>
        <dbReference type="Pfam" id="PF09463"/>
    </source>
</evidence>
<organism evidence="3 4">
    <name type="scientific">Sugiyamaella lignohabitans</name>
    <dbReference type="NCBI Taxonomy" id="796027"/>
    <lineage>
        <taxon>Eukaryota</taxon>
        <taxon>Fungi</taxon>
        <taxon>Dikarya</taxon>
        <taxon>Ascomycota</taxon>
        <taxon>Saccharomycotina</taxon>
        <taxon>Dipodascomycetes</taxon>
        <taxon>Dipodascales</taxon>
        <taxon>Trichomonascaceae</taxon>
        <taxon>Sugiyamaella</taxon>
    </lineage>
</organism>
<feature type="region of interest" description="Disordered" evidence="1">
    <location>
        <begin position="368"/>
        <end position="388"/>
    </location>
</feature>
<feature type="region of interest" description="Disordered" evidence="1">
    <location>
        <begin position="474"/>
        <end position="496"/>
    </location>
</feature>
<dbReference type="Pfam" id="PF09463">
    <property type="entry name" value="Opy2"/>
    <property type="match status" value="1"/>
</dbReference>
<feature type="domain" description="Membrane anchor Opy2 N-terminal" evidence="2">
    <location>
        <begin position="64"/>
        <end position="97"/>
    </location>
</feature>
<feature type="compositionally biased region" description="Low complexity" evidence="1">
    <location>
        <begin position="598"/>
        <end position="610"/>
    </location>
</feature>
<feature type="compositionally biased region" description="Low complexity" evidence="1">
    <location>
        <begin position="540"/>
        <end position="549"/>
    </location>
</feature>
<feature type="compositionally biased region" description="Low complexity" evidence="1">
    <location>
        <begin position="405"/>
        <end position="430"/>
    </location>
</feature>
<gene>
    <name evidence="3" type="primary">OPY2</name>
    <name evidence="3" type="ORF">AWJ20_3021</name>
</gene>
<feature type="compositionally biased region" description="Polar residues" evidence="1">
    <location>
        <begin position="482"/>
        <end position="496"/>
    </location>
</feature>
<sequence length="660" mass="69925">MVSFKGHSPGGCIFAGEAGDIVLSILNFWSANMGRQRAEPDRTNNKLDNEVMSGISLTLGPRACVSCPSNPPQCNCAPDENCIITLQSCEQCPQVVCSPNTTGGAAGPSSTSSAGGGGSHAGPIAGGVVGGLAAFALILGFLLWKFVYSASARQKRQEELMMLSQEYMEPNVTPNVDAESGFFEKQRMSRDTGLGSYDTEGKSTRFSSVTMSSINTGRGSNIIPIAYIPGVTSRQQLQDQQMTDQFFSASDILRESQISNEDDIRSSIATTNYRGSAYVPSDVVTAVPMKPNLVELSGANKRTLGPTKNPGLMLNTQEALGDRDSVHSTTSVASSTVLHSAQQIMRGGARSIRIGKAQPVGLQSQFIAEEDENEKDQSSGRLSAASSRISKTASHISAVIQRTASKSSSLGVSKSGGDLSRNPTNSSSSSQGLARSITSPTGFSTAPIDQLNTGIAKEVGTTLGNTSAILATVSSTSGTSSNMPSAPLSNPYTTEYGNGSNTSLDIRLSTTSAFDIDLPFLKNDPESALNGDSQSNSELAVSRAVSRSSRFSHKTGRESVEYVADDLPQEAYLYASSPHLLGAGDNELSDDDELRRAPVQQQQQKPSVQPHHQHPSNGSTLSYASSLSERAPEFTTLIRPKRSDSPEGRSSPFDDKYEHK</sequence>
<proteinExistence type="predicted"/>
<reference evidence="3 4" key="1">
    <citation type="submission" date="2016-02" db="EMBL/GenBank/DDBJ databases">
        <title>Complete genome sequence and transcriptome regulation of the pentose utilising yeast Sugiyamaella lignohabitans.</title>
        <authorList>
            <person name="Bellasio M."/>
            <person name="Peymann A."/>
            <person name="Valli M."/>
            <person name="Sipitzky M."/>
            <person name="Graf A."/>
            <person name="Sauer M."/>
            <person name="Marx H."/>
            <person name="Mattanovich D."/>
        </authorList>
    </citation>
    <scope>NUCLEOTIDE SEQUENCE [LARGE SCALE GENOMIC DNA]</scope>
    <source>
        <strain evidence="3 4">CBS 10342</strain>
    </source>
</reference>
<feature type="compositionally biased region" description="Polar residues" evidence="1">
    <location>
        <begin position="379"/>
        <end position="388"/>
    </location>
</feature>
<feature type="compositionally biased region" description="Polar residues" evidence="1">
    <location>
        <begin position="530"/>
        <end position="539"/>
    </location>
</feature>
<feature type="region of interest" description="Disordered" evidence="1">
    <location>
        <begin position="404"/>
        <end position="445"/>
    </location>
</feature>
<evidence type="ECO:0000313" key="4">
    <source>
        <dbReference type="Proteomes" id="UP000189580"/>
    </source>
</evidence>
<name>A0A167FJW0_9ASCO</name>
<feature type="region of interest" description="Disordered" evidence="1">
    <location>
        <begin position="582"/>
        <end position="660"/>
    </location>
</feature>